<dbReference type="Proteomes" id="UP000648722">
    <property type="component" value="Unassembled WGS sequence"/>
</dbReference>
<dbReference type="GO" id="GO:0016301">
    <property type="term" value="F:kinase activity"/>
    <property type="evidence" value="ECO:0007669"/>
    <property type="project" value="UniProtKB-KW"/>
</dbReference>
<evidence type="ECO:0000256" key="1">
    <source>
        <dbReference type="ARBA" id="ARBA00004948"/>
    </source>
</evidence>
<evidence type="ECO:0000259" key="3">
    <source>
        <dbReference type="Pfam" id="PF08543"/>
    </source>
</evidence>
<dbReference type="Gene3D" id="3.40.1190.20">
    <property type="match status" value="1"/>
</dbReference>
<comment type="pathway">
    <text evidence="1">Cofactor biosynthesis; thiamine diphosphate biosynthesis.</text>
</comment>
<dbReference type="EMBL" id="BMFS01000001">
    <property type="protein sequence ID" value="GGG90776.1"/>
    <property type="molecule type" value="Genomic_DNA"/>
</dbReference>
<proteinExistence type="predicted"/>
<dbReference type="SUPFAM" id="SSF53613">
    <property type="entry name" value="Ribokinase-like"/>
    <property type="match status" value="1"/>
</dbReference>
<keyword evidence="4" id="KW-0808">Transferase</keyword>
<dbReference type="NCBIfam" id="TIGR00097">
    <property type="entry name" value="HMP-P_kinase"/>
    <property type="match status" value="1"/>
</dbReference>
<name>A0ABQ1XCV2_9PROT</name>
<dbReference type="InterPro" id="IPR013749">
    <property type="entry name" value="PM/HMP-P_kinase-1"/>
</dbReference>
<dbReference type="RefSeq" id="WP_188450726.1">
    <property type="nucleotide sequence ID" value="NZ_BMFS01000001.1"/>
</dbReference>
<dbReference type="PANTHER" id="PTHR20858">
    <property type="entry name" value="PHOSPHOMETHYLPYRIMIDINE KINASE"/>
    <property type="match status" value="1"/>
</dbReference>
<feature type="domain" description="Pyridoxamine kinase/Phosphomethylpyrimidine kinase" evidence="3">
    <location>
        <begin position="23"/>
        <end position="269"/>
    </location>
</feature>
<dbReference type="CDD" id="cd01169">
    <property type="entry name" value="HMPP_kinase"/>
    <property type="match status" value="1"/>
</dbReference>
<evidence type="ECO:0000313" key="5">
    <source>
        <dbReference type="Proteomes" id="UP000648722"/>
    </source>
</evidence>
<dbReference type="InterPro" id="IPR004399">
    <property type="entry name" value="HMP/HMP-P_kinase_dom"/>
</dbReference>
<protein>
    <recommendedName>
        <fullName evidence="2">hydroxymethylpyrimidine kinase</fullName>
        <ecNumber evidence="2">2.7.1.49</ecNumber>
    </recommendedName>
</protein>
<reference evidence="5" key="1">
    <citation type="journal article" date="2019" name="Int. J. Syst. Evol. Microbiol.">
        <title>The Global Catalogue of Microorganisms (GCM) 10K type strain sequencing project: providing services to taxonomists for standard genome sequencing and annotation.</title>
        <authorList>
            <consortium name="The Broad Institute Genomics Platform"/>
            <consortium name="The Broad Institute Genome Sequencing Center for Infectious Disease"/>
            <person name="Wu L."/>
            <person name="Ma J."/>
        </authorList>
    </citation>
    <scope>NUCLEOTIDE SEQUENCE [LARGE SCALE GENOMIC DNA]</scope>
    <source>
        <strain evidence="5">CGMCC 1.12766</strain>
    </source>
</reference>
<comment type="caution">
    <text evidence="4">The sequence shown here is derived from an EMBL/GenBank/DDBJ whole genome shotgun (WGS) entry which is preliminary data.</text>
</comment>
<keyword evidence="4" id="KW-0418">Kinase</keyword>
<evidence type="ECO:0000313" key="4">
    <source>
        <dbReference type="EMBL" id="GGG90776.1"/>
    </source>
</evidence>
<organism evidence="4 5">
    <name type="scientific">Glycocaulis albus</name>
    <dbReference type="NCBI Taxonomy" id="1382801"/>
    <lineage>
        <taxon>Bacteria</taxon>
        <taxon>Pseudomonadati</taxon>
        <taxon>Pseudomonadota</taxon>
        <taxon>Alphaproteobacteria</taxon>
        <taxon>Maricaulales</taxon>
        <taxon>Maricaulaceae</taxon>
        <taxon>Glycocaulis</taxon>
    </lineage>
</organism>
<dbReference type="EC" id="2.7.1.49" evidence="2"/>
<sequence length="301" mass="30462">MSTTETDLPPEPKGRVLIIAGSDSSGGAGIQADIKAVTVLGGYAATAITALTVQNTKGVTAVHGAPMEIVSGQIAAVLDDIGADAIKTGMLASKEVIETVIAALDEAGAELIPLIVDPVMVASSGARLIGEDAVEALKTKLIRRATLITPNVPEAEALTGIKVEDVEGQQAAGEALLKLGARAALIKGGHLDGPQVIDVLVTRNGMRVFSRPRIRTRHTHGTGCTLASAIAALVAQGAPLDKAVEEAGDYLHEAIRRAPGFGSGAGPVHHGWMLDMEPASEAPSGPLAAGLAGLSGPGKDT</sequence>
<dbReference type="InterPro" id="IPR029056">
    <property type="entry name" value="Ribokinase-like"/>
</dbReference>
<keyword evidence="5" id="KW-1185">Reference proteome</keyword>
<evidence type="ECO:0000256" key="2">
    <source>
        <dbReference type="ARBA" id="ARBA00012135"/>
    </source>
</evidence>
<gene>
    <name evidence="4" type="ORF">GCM10007420_02440</name>
</gene>
<accession>A0ABQ1XCV2</accession>
<dbReference type="Pfam" id="PF08543">
    <property type="entry name" value="Phos_pyr_kin"/>
    <property type="match status" value="1"/>
</dbReference>
<dbReference type="PANTHER" id="PTHR20858:SF17">
    <property type="entry name" value="HYDROXYMETHYLPYRIMIDINE_PHOSPHOMETHYLPYRIMIDINE KINASE THI20-RELATED"/>
    <property type="match status" value="1"/>
</dbReference>